<dbReference type="AlphaFoldDB" id="A0A165D4N9"/>
<sequence length="168" mass="19045">MEAGLVPLIDDPMAIAVLVSITNRGEFDFICPRSLTGDLRDVSLALHHDDGHQLTVNYISSRPFRVSNLYNGSFDDEPSTFEDQFNNRAGHNRKSHTCRGYRRKPTNVLLQVVRFWTSLGCGMRRPRIQNVEVLSVQAARLLWPIFGDDVRTLSAKVRSEQTVRFKGA</sequence>
<evidence type="ECO:0000313" key="1">
    <source>
        <dbReference type="EMBL" id="KZT04145.1"/>
    </source>
</evidence>
<name>A0A165D4N9_9APHY</name>
<proteinExistence type="predicted"/>
<dbReference type="GeneID" id="63824205"/>
<organism evidence="1 2">
    <name type="scientific">Laetiporus sulphureus 93-53</name>
    <dbReference type="NCBI Taxonomy" id="1314785"/>
    <lineage>
        <taxon>Eukaryota</taxon>
        <taxon>Fungi</taxon>
        <taxon>Dikarya</taxon>
        <taxon>Basidiomycota</taxon>
        <taxon>Agaricomycotina</taxon>
        <taxon>Agaricomycetes</taxon>
        <taxon>Polyporales</taxon>
        <taxon>Laetiporus</taxon>
    </lineage>
</organism>
<reference evidence="1 2" key="1">
    <citation type="journal article" date="2016" name="Mol. Biol. Evol.">
        <title>Comparative Genomics of Early-Diverging Mushroom-Forming Fungi Provides Insights into the Origins of Lignocellulose Decay Capabilities.</title>
        <authorList>
            <person name="Nagy L.G."/>
            <person name="Riley R."/>
            <person name="Tritt A."/>
            <person name="Adam C."/>
            <person name="Daum C."/>
            <person name="Floudas D."/>
            <person name="Sun H."/>
            <person name="Yadav J.S."/>
            <person name="Pangilinan J."/>
            <person name="Larsson K.H."/>
            <person name="Matsuura K."/>
            <person name="Barry K."/>
            <person name="Labutti K."/>
            <person name="Kuo R."/>
            <person name="Ohm R.A."/>
            <person name="Bhattacharya S.S."/>
            <person name="Shirouzu T."/>
            <person name="Yoshinaga Y."/>
            <person name="Martin F.M."/>
            <person name="Grigoriev I.V."/>
            <person name="Hibbett D.S."/>
        </authorList>
    </citation>
    <scope>NUCLEOTIDE SEQUENCE [LARGE SCALE GENOMIC DNA]</scope>
    <source>
        <strain evidence="1 2">93-53</strain>
    </source>
</reference>
<keyword evidence="2" id="KW-1185">Reference proteome</keyword>
<evidence type="ECO:0000313" key="2">
    <source>
        <dbReference type="Proteomes" id="UP000076871"/>
    </source>
</evidence>
<accession>A0A165D4N9</accession>
<dbReference type="EMBL" id="KV427638">
    <property type="protein sequence ID" value="KZT04145.1"/>
    <property type="molecule type" value="Genomic_DNA"/>
</dbReference>
<dbReference type="RefSeq" id="XP_040761885.1">
    <property type="nucleotide sequence ID" value="XM_040907176.1"/>
</dbReference>
<dbReference type="Proteomes" id="UP000076871">
    <property type="component" value="Unassembled WGS sequence"/>
</dbReference>
<protein>
    <submittedName>
        <fullName evidence="1">Uncharacterized protein</fullName>
    </submittedName>
</protein>
<dbReference type="InParanoid" id="A0A165D4N9"/>
<gene>
    <name evidence="1" type="ORF">LAESUDRAFT_715700</name>
</gene>